<dbReference type="AlphaFoldDB" id="A0A0F9N4D5"/>
<comment type="caution">
    <text evidence="1">The sequence shown here is derived from an EMBL/GenBank/DDBJ whole genome shotgun (WGS) entry which is preliminary data.</text>
</comment>
<gene>
    <name evidence="1" type="ORF">LCGC14_1307550</name>
</gene>
<proteinExistence type="predicted"/>
<protein>
    <submittedName>
        <fullName evidence="1">Uncharacterized protein</fullName>
    </submittedName>
</protein>
<sequence>MTESELRANCMNFVKGVGPNWDIVTLRVVAERIFENLKFLLKA</sequence>
<evidence type="ECO:0000313" key="1">
    <source>
        <dbReference type="EMBL" id="KKM83605.1"/>
    </source>
</evidence>
<reference evidence="1" key="1">
    <citation type="journal article" date="2015" name="Nature">
        <title>Complex archaea that bridge the gap between prokaryotes and eukaryotes.</title>
        <authorList>
            <person name="Spang A."/>
            <person name="Saw J.H."/>
            <person name="Jorgensen S.L."/>
            <person name="Zaremba-Niedzwiedzka K."/>
            <person name="Martijn J."/>
            <person name="Lind A.E."/>
            <person name="van Eijk R."/>
            <person name="Schleper C."/>
            <person name="Guy L."/>
            <person name="Ettema T.J."/>
        </authorList>
    </citation>
    <scope>NUCLEOTIDE SEQUENCE</scope>
</reference>
<organism evidence="1">
    <name type="scientific">marine sediment metagenome</name>
    <dbReference type="NCBI Taxonomy" id="412755"/>
    <lineage>
        <taxon>unclassified sequences</taxon>
        <taxon>metagenomes</taxon>
        <taxon>ecological metagenomes</taxon>
    </lineage>
</organism>
<dbReference type="EMBL" id="LAZR01007686">
    <property type="protein sequence ID" value="KKM83605.1"/>
    <property type="molecule type" value="Genomic_DNA"/>
</dbReference>
<name>A0A0F9N4D5_9ZZZZ</name>
<accession>A0A0F9N4D5</accession>